<dbReference type="Pfam" id="PF07258">
    <property type="entry name" value="COMM_domain"/>
    <property type="match status" value="1"/>
</dbReference>
<comment type="caution">
    <text evidence="2">The sequence shown here is derived from an EMBL/GenBank/DDBJ whole genome shotgun (WGS) entry which is preliminary data.</text>
</comment>
<dbReference type="PANTHER" id="PTHR15857:SF0">
    <property type="entry name" value="COMM DOMAIN-CONTAINING PROTEIN 2"/>
    <property type="match status" value="1"/>
</dbReference>
<dbReference type="AlphaFoldDB" id="A0A1V9YAM8"/>
<dbReference type="InterPro" id="IPR037354">
    <property type="entry name" value="Commd2"/>
</dbReference>
<organism evidence="2 3">
    <name type="scientific">Achlya hypogyna</name>
    <name type="common">Oomycete</name>
    <name type="synonym">Protoachlya hypogyna</name>
    <dbReference type="NCBI Taxonomy" id="1202772"/>
    <lineage>
        <taxon>Eukaryota</taxon>
        <taxon>Sar</taxon>
        <taxon>Stramenopiles</taxon>
        <taxon>Oomycota</taxon>
        <taxon>Saprolegniomycetes</taxon>
        <taxon>Saprolegniales</taxon>
        <taxon>Achlyaceae</taxon>
        <taxon>Achlya</taxon>
    </lineage>
</organism>
<dbReference type="Pfam" id="PF21672">
    <property type="entry name" value="COMM_HN"/>
    <property type="match status" value="1"/>
</dbReference>
<gene>
    <name evidence="2" type="ORF">ACHHYP_15581</name>
</gene>
<dbReference type="PANTHER" id="PTHR15857">
    <property type="entry name" value="COMM DOMAIN CONTAINING PROTEIN 2"/>
    <property type="match status" value="1"/>
</dbReference>
<evidence type="ECO:0000313" key="3">
    <source>
        <dbReference type="Proteomes" id="UP000243579"/>
    </source>
</evidence>
<proteinExistence type="predicted"/>
<accession>A0A1V9YAM8</accession>
<evidence type="ECO:0000259" key="1">
    <source>
        <dbReference type="PROSITE" id="PS51269"/>
    </source>
</evidence>
<dbReference type="InterPro" id="IPR017920">
    <property type="entry name" value="COMM"/>
</dbReference>
<dbReference type="PROSITE" id="PS51269">
    <property type="entry name" value="COMM"/>
    <property type="match status" value="1"/>
</dbReference>
<sequence length="203" mass="22583">MGFHQGLLDDAAGLAQLTPQQLEELCGMLPLLTPPATSEKKLKRKLTRHASQYGWSPEAMDKATASLSVMLTEAAKRGISSQELAASVAELQLTPESLHVLTSYYERHCDAIKTATAWHPPLGVPSYHGLSWRLDMELGTRLLHNRMSPELTLSFETRSHSGAVEAHTMQTEFAILKRLHESLKAALKEAQSPHCSRMQRYLQ</sequence>
<dbReference type="OrthoDB" id="10257479at2759"/>
<keyword evidence="3" id="KW-1185">Reference proteome</keyword>
<protein>
    <recommendedName>
        <fullName evidence="1">COMM domain-containing protein</fullName>
    </recommendedName>
</protein>
<evidence type="ECO:0000313" key="2">
    <source>
        <dbReference type="EMBL" id="OQR82754.1"/>
    </source>
</evidence>
<dbReference type="EMBL" id="JNBR01002420">
    <property type="protein sequence ID" value="OQR82754.1"/>
    <property type="molecule type" value="Genomic_DNA"/>
</dbReference>
<name>A0A1V9YAM8_ACHHY</name>
<dbReference type="Proteomes" id="UP000243579">
    <property type="component" value="Unassembled WGS sequence"/>
</dbReference>
<dbReference type="STRING" id="1202772.A0A1V9YAM8"/>
<feature type="domain" description="COMM" evidence="1">
    <location>
        <begin position="126"/>
        <end position="194"/>
    </location>
</feature>
<reference evidence="2 3" key="1">
    <citation type="journal article" date="2014" name="Genome Biol. Evol.">
        <title>The secreted proteins of Achlya hypogyna and Thraustotheca clavata identify the ancestral oomycete secretome and reveal gene acquisitions by horizontal gene transfer.</title>
        <authorList>
            <person name="Misner I."/>
            <person name="Blouin N."/>
            <person name="Leonard G."/>
            <person name="Richards T.A."/>
            <person name="Lane C.E."/>
        </authorList>
    </citation>
    <scope>NUCLEOTIDE SEQUENCE [LARGE SCALE GENOMIC DNA]</scope>
    <source>
        <strain evidence="2 3">ATCC 48635</strain>
    </source>
</reference>